<dbReference type="GO" id="GO:0000981">
    <property type="term" value="F:DNA-binding transcription factor activity, RNA polymerase II-specific"/>
    <property type="evidence" value="ECO:0007669"/>
    <property type="project" value="TreeGrafter"/>
</dbReference>
<evidence type="ECO:0000256" key="5">
    <source>
        <dbReference type="ARBA" id="ARBA00023015"/>
    </source>
</evidence>
<dbReference type="GO" id="GO:0006878">
    <property type="term" value="P:intracellular copper ion homeostasis"/>
    <property type="evidence" value="ECO:0007669"/>
    <property type="project" value="TreeGrafter"/>
</dbReference>
<evidence type="ECO:0000256" key="7">
    <source>
        <dbReference type="ARBA" id="ARBA00023242"/>
    </source>
</evidence>
<accession>A0A4V3XEX3</accession>
<dbReference type="PROSITE" id="PS01119">
    <property type="entry name" value="COPPER_FIST_1"/>
    <property type="match status" value="1"/>
</dbReference>
<dbReference type="SUPFAM" id="SSF57879">
    <property type="entry name" value="Zinc domain conserved in yeast copper-regulated transcription factors"/>
    <property type="match status" value="1"/>
</dbReference>
<evidence type="ECO:0000256" key="2">
    <source>
        <dbReference type="ARBA" id="ARBA00022723"/>
    </source>
</evidence>
<dbReference type="GO" id="GO:0006879">
    <property type="term" value="P:intracellular iron ion homeostasis"/>
    <property type="evidence" value="ECO:0007669"/>
    <property type="project" value="TreeGrafter"/>
</dbReference>
<dbReference type="SMART" id="SM01090">
    <property type="entry name" value="Copper-fist"/>
    <property type="match status" value="1"/>
</dbReference>
<dbReference type="AlphaFoldDB" id="A0A4V3XEX3"/>
<evidence type="ECO:0000256" key="3">
    <source>
        <dbReference type="ARBA" id="ARBA00022833"/>
    </source>
</evidence>
<feature type="compositionally biased region" description="Polar residues" evidence="8">
    <location>
        <begin position="529"/>
        <end position="539"/>
    </location>
</feature>
<dbReference type="FunFam" id="3.90.430.10:FF:000001">
    <property type="entry name" value="Copper fist DNA-binding protein"/>
    <property type="match status" value="1"/>
</dbReference>
<dbReference type="PANTHER" id="PTHR28088:SF5">
    <property type="entry name" value="TRANSCRIPTIONAL ACTIVATOR HAA1-RELATED"/>
    <property type="match status" value="1"/>
</dbReference>
<feature type="region of interest" description="Disordered" evidence="8">
    <location>
        <begin position="375"/>
        <end position="398"/>
    </location>
</feature>
<feature type="compositionally biased region" description="Low complexity" evidence="8">
    <location>
        <begin position="560"/>
        <end position="573"/>
    </location>
</feature>
<keyword evidence="7" id="KW-0539">Nucleus</keyword>
<dbReference type="GO" id="GO:0000978">
    <property type="term" value="F:RNA polymerase II cis-regulatory region sequence-specific DNA binding"/>
    <property type="evidence" value="ECO:0007669"/>
    <property type="project" value="TreeGrafter"/>
</dbReference>
<feature type="domain" description="Copper-fist" evidence="9">
    <location>
        <begin position="1"/>
        <end position="40"/>
    </location>
</feature>
<feature type="compositionally biased region" description="Basic and acidic residues" evidence="8">
    <location>
        <begin position="144"/>
        <end position="164"/>
    </location>
</feature>
<keyword evidence="6" id="KW-0804">Transcription</keyword>
<dbReference type="PROSITE" id="PS50073">
    <property type="entry name" value="COPPER_FIST_2"/>
    <property type="match status" value="1"/>
</dbReference>
<evidence type="ECO:0000313" key="11">
    <source>
        <dbReference type="Proteomes" id="UP000308730"/>
    </source>
</evidence>
<feature type="compositionally biased region" description="Polar residues" evidence="8">
    <location>
        <begin position="598"/>
        <end position="611"/>
    </location>
</feature>
<feature type="compositionally biased region" description="Low complexity" evidence="8">
    <location>
        <begin position="540"/>
        <end position="553"/>
    </location>
</feature>
<dbReference type="Pfam" id="PF00649">
    <property type="entry name" value="Copper-fist"/>
    <property type="match status" value="1"/>
</dbReference>
<feature type="region of interest" description="Disordered" evidence="8">
    <location>
        <begin position="134"/>
        <end position="218"/>
    </location>
</feature>
<dbReference type="InterPro" id="IPR036395">
    <property type="entry name" value="Cu_fist_DNA-bd_dom_sf"/>
</dbReference>
<feature type="region of interest" description="Disordered" evidence="8">
    <location>
        <begin position="490"/>
        <end position="617"/>
    </location>
</feature>
<keyword evidence="11" id="KW-1185">Reference proteome</keyword>
<name>A0A4V3XEX3_9APHY</name>
<dbReference type="PRINTS" id="PR00617">
    <property type="entry name" value="COPPERFIST"/>
</dbReference>
<keyword evidence="2" id="KW-0479">Metal-binding</keyword>
<dbReference type="InterPro" id="IPR001083">
    <property type="entry name" value="Cu_fist_DNA-bd_dom"/>
</dbReference>
<dbReference type="SMART" id="SM00412">
    <property type="entry name" value="Cu_FIST"/>
    <property type="match status" value="1"/>
</dbReference>
<dbReference type="GO" id="GO:0005507">
    <property type="term" value="F:copper ion binding"/>
    <property type="evidence" value="ECO:0007669"/>
    <property type="project" value="InterPro"/>
</dbReference>
<keyword evidence="3" id="KW-0862">Zinc</keyword>
<sequence>MVFLGDKKYACETCIKGHRSSSCKHTDRPLFEIKKKGRPVTQCEHCRELRKTKQVHVKCSCENKEDSDGGPSSSTKGVKRPPASAAFPSGLPEALEATVALQRLGEGSPSGSSPGTPPNTCDCKVSGSCDCCTPRVSSSQSKKQGKERAAAARSDDGVVKRDSEEPIAGPGGLVAIANGGHHRPVLPRPSPQRQSSPSGPVHDPSQPDHPHASRHQAHSEHFYSPYGRAYDHAHGAELVSSEPSLPAPVPESTVASSVYSSSEELYADPLRDDAVEPPPPWSDSSSPALPDFVPSLCGCGPNCACPGCFVHRGSAAQPGANTCLNPNDCTACFECNFLSTSLPSLAPGTSSFPDATDAQYQSIDEWVRQLGVASGFNANDDQTDSNRDQAPSTSVQPYADQRDIRYDSALWQQAYALWGIQDQGQSNAPASASECCGGRCQCGTGMCTCAADCCGCCTGCQCSECDHPDNVAGGASGSKTLTFAESGIRENCSGSTQKPHPQSPRLGGSSFVHSSQPVASGSRLRSDSYGYNASASMTVPRTVSRASSTSSHASSRRSRSSSSSRGSAHVPASGNPAAVRSRHDVASSSSPQPPPPRTGTNAAGQHRTLNSDYDFVL</sequence>
<keyword evidence="5" id="KW-0805">Transcription regulation</keyword>
<comment type="subcellular location">
    <subcellularLocation>
        <location evidence="1">Nucleus</location>
    </subcellularLocation>
</comment>
<evidence type="ECO:0000256" key="4">
    <source>
        <dbReference type="ARBA" id="ARBA00023008"/>
    </source>
</evidence>
<dbReference type="Proteomes" id="UP000308730">
    <property type="component" value="Unassembled WGS sequence"/>
</dbReference>
<keyword evidence="4" id="KW-0186">Copper</keyword>
<dbReference type="GO" id="GO:0045944">
    <property type="term" value="P:positive regulation of transcription by RNA polymerase II"/>
    <property type="evidence" value="ECO:0007669"/>
    <property type="project" value="TreeGrafter"/>
</dbReference>
<dbReference type="GO" id="GO:0005634">
    <property type="term" value="C:nucleus"/>
    <property type="evidence" value="ECO:0007669"/>
    <property type="project" value="UniProtKB-SubCell"/>
</dbReference>
<evidence type="ECO:0000259" key="9">
    <source>
        <dbReference type="PROSITE" id="PS50073"/>
    </source>
</evidence>
<dbReference type="Gene3D" id="3.90.430.10">
    <property type="entry name" value="Copper fist DNA-binding domain"/>
    <property type="match status" value="1"/>
</dbReference>
<comment type="caution">
    <text evidence="10">The sequence shown here is derived from an EMBL/GenBank/DDBJ whole genome shotgun (WGS) entry which is preliminary data.</text>
</comment>
<dbReference type="PANTHER" id="PTHR28088">
    <property type="entry name" value="TRANSCRIPTIONAL ACTIVATOR HAA1-RELATED"/>
    <property type="match status" value="1"/>
</dbReference>
<evidence type="ECO:0000313" key="10">
    <source>
        <dbReference type="EMBL" id="THH15283.1"/>
    </source>
</evidence>
<gene>
    <name evidence="10" type="ORF">EUX98_g9489</name>
</gene>
<reference evidence="10 11" key="1">
    <citation type="submission" date="2019-02" db="EMBL/GenBank/DDBJ databases">
        <title>Genome sequencing of the rare red list fungi Antrodiella citrinella (Flaviporus citrinellus).</title>
        <authorList>
            <person name="Buettner E."/>
            <person name="Kellner H."/>
        </authorList>
    </citation>
    <scope>NUCLEOTIDE SEQUENCE [LARGE SCALE GENOMIC DNA]</scope>
    <source>
        <strain evidence="10 11">DSM 108506</strain>
    </source>
</reference>
<organism evidence="10 11">
    <name type="scientific">Antrodiella citrinella</name>
    <dbReference type="NCBI Taxonomy" id="2447956"/>
    <lineage>
        <taxon>Eukaryota</taxon>
        <taxon>Fungi</taxon>
        <taxon>Dikarya</taxon>
        <taxon>Basidiomycota</taxon>
        <taxon>Agaricomycotina</taxon>
        <taxon>Agaricomycetes</taxon>
        <taxon>Polyporales</taxon>
        <taxon>Steccherinaceae</taxon>
        <taxon>Antrodiella</taxon>
    </lineage>
</organism>
<feature type="compositionally biased region" description="Basic and acidic residues" evidence="8">
    <location>
        <begin position="205"/>
        <end position="218"/>
    </location>
</feature>
<evidence type="ECO:0000256" key="8">
    <source>
        <dbReference type="SAM" id="MobiDB-lite"/>
    </source>
</evidence>
<dbReference type="OrthoDB" id="5600085at2759"/>
<protein>
    <recommendedName>
        <fullName evidence="9">Copper-fist domain-containing protein</fullName>
    </recommendedName>
</protein>
<feature type="region of interest" description="Disordered" evidence="8">
    <location>
        <begin position="62"/>
        <end position="89"/>
    </location>
</feature>
<dbReference type="InterPro" id="IPR051763">
    <property type="entry name" value="Copper_Homeo_Regul"/>
</dbReference>
<evidence type="ECO:0000256" key="6">
    <source>
        <dbReference type="ARBA" id="ARBA00023163"/>
    </source>
</evidence>
<proteinExistence type="predicted"/>
<dbReference type="EMBL" id="SGPM01000835">
    <property type="protein sequence ID" value="THH15283.1"/>
    <property type="molecule type" value="Genomic_DNA"/>
</dbReference>
<evidence type="ECO:0000256" key="1">
    <source>
        <dbReference type="ARBA" id="ARBA00004123"/>
    </source>
</evidence>